<dbReference type="AlphaFoldDB" id="A0A1H3MRJ2"/>
<reference evidence="2 3" key="1">
    <citation type="submission" date="2016-10" db="EMBL/GenBank/DDBJ databases">
        <authorList>
            <person name="de Groot N.N."/>
        </authorList>
    </citation>
    <scope>NUCLEOTIDE SEQUENCE [LARGE SCALE GENOMIC DNA]</scope>
    <source>
        <strain evidence="2 3">LMG 24775</strain>
    </source>
</reference>
<dbReference type="EMBL" id="CP065749">
    <property type="protein sequence ID" value="QPS84904.1"/>
    <property type="molecule type" value="Genomic_DNA"/>
</dbReference>
<name>A0A1H3MRJ2_9BURK</name>
<dbReference type="RefSeq" id="WP_074921742.1">
    <property type="nucleotide sequence ID" value="NZ_CP065749.1"/>
</dbReference>
<protein>
    <submittedName>
        <fullName evidence="2">Uncharacterized protein</fullName>
    </submittedName>
</protein>
<accession>A0A1H3MRJ2</accession>
<evidence type="ECO:0000313" key="3">
    <source>
        <dbReference type="Proteomes" id="UP000183417"/>
    </source>
</evidence>
<gene>
    <name evidence="1" type="ORF">I6G47_32670</name>
    <name evidence="2" type="ORF">SAMN05421547_10814</name>
</gene>
<dbReference type="GeneID" id="94688998"/>
<dbReference type="KEGG" id="dla:I6G47_32670"/>
<reference evidence="1 4" key="2">
    <citation type="submission" date="2020-12" db="EMBL/GenBank/DDBJ databases">
        <title>FDA dAtabase for Regulatory Grade micrObial Sequences (FDA-ARGOS): Supporting development and validation of Infectious Disease Dx tests.</title>
        <authorList>
            <person name="Sproer C."/>
            <person name="Gronow S."/>
            <person name="Severitt S."/>
            <person name="Schroder I."/>
            <person name="Tallon L."/>
            <person name="Sadzewicz L."/>
            <person name="Zhao X."/>
            <person name="Boylan J."/>
            <person name="Ott S."/>
            <person name="Bowen H."/>
            <person name="Vavikolanu K."/>
            <person name="Mehta A."/>
            <person name="Aluvathingal J."/>
            <person name="Nadendla S."/>
            <person name="Lowell S."/>
            <person name="Myers T."/>
            <person name="Yan Y."/>
            <person name="Sichtig H."/>
        </authorList>
    </citation>
    <scope>NUCLEOTIDE SEQUENCE [LARGE SCALE GENOMIC DNA]</scope>
    <source>
        <strain evidence="1 4">FDAARGOS_890</strain>
        <plasmid evidence="1 4">unnamed</plasmid>
    </source>
</reference>
<sequence length="139" mass="15159">MWLYDGAPEHLELKVRDAQPEEGGYVMLLVLEGGEIRLLGTRFPAKYVANWRSNAVRHDGPTLARVVVLGLHPRYEKIKRLLATSLAVDEEKGSQGQGGGPAKPHSVDSVFSKAEFLFSISPATNAHLAEASQQLAQQA</sequence>
<geneLocation type="plasmid" evidence="1 4">
    <name>unnamed</name>
</geneLocation>
<evidence type="ECO:0000313" key="4">
    <source>
        <dbReference type="Proteomes" id="UP000595064"/>
    </source>
</evidence>
<keyword evidence="4" id="KW-1185">Reference proteome</keyword>
<evidence type="ECO:0000313" key="2">
    <source>
        <dbReference type="EMBL" id="SDY79287.1"/>
    </source>
</evidence>
<keyword evidence="1" id="KW-0614">Plasmid</keyword>
<evidence type="ECO:0000313" key="1">
    <source>
        <dbReference type="EMBL" id="QPS84904.1"/>
    </source>
</evidence>
<proteinExistence type="predicted"/>
<dbReference type="Proteomes" id="UP000595064">
    <property type="component" value="Plasmid unnamed"/>
</dbReference>
<dbReference type="Proteomes" id="UP000183417">
    <property type="component" value="Unassembled WGS sequence"/>
</dbReference>
<organism evidence="2 3">
    <name type="scientific">Delftia lacustris</name>
    <dbReference type="NCBI Taxonomy" id="558537"/>
    <lineage>
        <taxon>Bacteria</taxon>
        <taxon>Pseudomonadati</taxon>
        <taxon>Pseudomonadota</taxon>
        <taxon>Betaproteobacteria</taxon>
        <taxon>Burkholderiales</taxon>
        <taxon>Comamonadaceae</taxon>
        <taxon>Delftia</taxon>
    </lineage>
</organism>
<dbReference type="EMBL" id="FNPE01000008">
    <property type="protein sequence ID" value="SDY79287.1"/>
    <property type="molecule type" value="Genomic_DNA"/>
</dbReference>